<keyword evidence="6 14" id="KW-0547">Nucleotide-binding</keyword>
<dbReference type="GO" id="GO:0001678">
    <property type="term" value="P:intracellular glucose homeostasis"/>
    <property type="evidence" value="ECO:0007669"/>
    <property type="project" value="InterPro"/>
</dbReference>
<comment type="function">
    <text evidence="13">Catalyzes the phosphorylation of hexose, such as D-glucose and D-fructose, to hexose 6-phosphate (D-glucose 6-phosphate and D-fructose 6-phosphate, respectively). Mediates the initial step of glycolysis by catalyzing phosphorylation of D-glucose to D-glucose 6-phosphate.</text>
</comment>
<name>A0A1E4T5X1_9ASCO</name>
<comment type="subunit">
    <text evidence="4">Monomer.</text>
</comment>
<dbReference type="UniPathway" id="UPA00109">
    <property type="reaction ID" value="UER00180"/>
</dbReference>
<dbReference type="STRING" id="983967.A0A1E4T5X1"/>
<dbReference type="Pfam" id="PF00349">
    <property type="entry name" value="Hexokinase_1"/>
    <property type="match status" value="1"/>
</dbReference>
<dbReference type="OrthoDB" id="419537at2759"/>
<evidence type="ECO:0000256" key="8">
    <source>
        <dbReference type="ARBA" id="ARBA00022840"/>
    </source>
</evidence>
<feature type="domain" description="Hexokinase C-terminal" evidence="16">
    <location>
        <begin position="225"/>
        <end position="465"/>
    </location>
</feature>
<evidence type="ECO:0000256" key="9">
    <source>
        <dbReference type="ARBA" id="ARBA00023152"/>
    </source>
</evidence>
<dbReference type="PANTHER" id="PTHR19443:SF16">
    <property type="entry name" value="HEXOKINASE TYPE 1-RELATED"/>
    <property type="match status" value="1"/>
</dbReference>
<evidence type="ECO:0000256" key="4">
    <source>
        <dbReference type="ARBA" id="ARBA00011245"/>
    </source>
</evidence>
<organism evidence="17 18">
    <name type="scientific">[Candida] arabinofermentans NRRL YB-2248</name>
    <dbReference type="NCBI Taxonomy" id="983967"/>
    <lineage>
        <taxon>Eukaryota</taxon>
        <taxon>Fungi</taxon>
        <taxon>Dikarya</taxon>
        <taxon>Ascomycota</taxon>
        <taxon>Saccharomycotina</taxon>
        <taxon>Pichiomycetes</taxon>
        <taxon>Pichiales</taxon>
        <taxon>Pichiaceae</taxon>
        <taxon>Ogataea</taxon>
        <taxon>Ogataea/Candida clade</taxon>
    </lineage>
</organism>
<sequence>MVHQPEASFHTNVEIPSELKSKYEEIEKLFTISGDKLKEITNHFINELNKGLSKESNIPMIPGWVMDYPTGEETGDYLAIDLGGTNLRVVLVTLKGNSDFSFTHSKFALPESMRTAKSEELWEFIAICLKEFVDEKFPNGPINGVEKIPLGFTFSFPASQQAINSGFLQRWTKGFDIAGVEGHDVVPMLQKAIEKFNVPIDVVALINDTTGTLVASMYSDPETKAGLIFGTGVNGAYYDKVSNILKIKGQLPNDIQNDSPMAINCEYGAFDNEHLILPRTKFDLQIDSESPRPGQQTYEKMIAGYYLGEVLRLILIDFYNDGVIFKDQDISKLKKTFIMDTSYPSRIEEDAFENLDIVNELFEKDLGIKTTNCEREIIHRLCILIGTRAARLSICGVAAICLKMNYTSGHCASDGSVFKRYPGFQQRAAEGLRDIFGWECSPENYPIKLTAAEDGSGVGAAVIACLTEKRLKAGKSVGLKDGE</sequence>
<dbReference type="GO" id="GO:0005524">
    <property type="term" value="F:ATP binding"/>
    <property type="evidence" value="ECO:0007669"/>
    <property type="project" value="UniProtKB-UniRule"/>
</dbReference>
<dbReference type="Gene3D" id="3.30.420.40">
    <property type="match status" value="1"/>
</dbReference>
<dbReference type="GO" id="GO:0019158">
    <property type="term" value="F:mannokinase activity"/>
    <property type="evidence" value="ECO:0007669"/>
    <property type="project" value="TreeGrafter"/>
</dbReference>
<keyword evidence="8 14" id="KW-0067">ATP-binding</keyword>
<evidence type="ECO:0000256" key="11">
    <source>
        <dbReference type="ARBA" id="ARBA00047905"/>
    </source>
</evidence>
<dbReference type="GO" id="GO:0005739">
    <property type="term" value="C:mitochondrion"/>
    <property type="evidence" value="ECO:0007669"/>
    <property type="project" value="TreeGrafter"/>
</dbReference>
<dbReference type="PROSITE" id="PS51748">
    <property type="entry name" value="HEXOKINASE_2"/>
    <property type="match status" value="1"/>
</dbReference>
<dbReference type="InterPro" id="IPR043129">
    <property type="entry name" value="ATPase_NBD"/>
</dbReference>
<protein>
    <recommendedName>
        <fullName evidence="14">Phosphotransferase</fullName>
        <ecNumber evidence="14">2.7.1.-</ecNumber>
    </recommendedName>
</protein>
<dbReference type="GO" id="GO:0006096">
    <property type="term" value="P:glycolytic process"/>
    <property type="evidence" value="ECO:0007669"/>
    <property type="project" value="UniProtKB-UniPathway"/>
</dbReference>
<evidence type="ECO:0000256" key="7">
    <source>
        <dbReference type="ARBA" id="ARBA00022777"/>
    </source>
</evidence>
<dbReference type="FunFam" id="3.30.420.40:FF:000092">
    <property type="entry name" value="Phosphotransferase"/>
    <property type="match status" value="1"/>
</dbReference>
<keyword evidence="5 14" id="KW-0808">Transferase</keyword>
<evidence type="ECO:0000256" key="6">
    <source>
        <dbReference type="ARBA" id="ARBA00022741"/>
    </source>
</evidence>
<comment type="similarity">
    <text evidence="3 14">Belongs to the hexokinase family.</text>
</comment>
<evidence type="ECO:0000259" key="15">
    <source>
        <dbReference type="Pfam" id="PF00349"/>
    </source>
</evidence>
<accession>A0A1E4T5X1</accession>
<comment type="catalytic activity">
    <reaction evidence="11">
        <text>D-fructose + ATP = D-fructose 6-phosphate + ADP + H(+)</text>
        <dbReference type="Rhea" id="RHEA:16125"/>
        <dbReference type="ChEBI" id="CHEBI:15378"/>
        <dbReference type="ChEBI" id="CHEBI:30616"/>
        <dbReference type="ChEBI" id="CHEBI:37721"/>
        <dbReference type="ChEBI" id="CHEBI:61527"/>
        <dbReference type="ChEBI" id="CHEBI:456216"/>
        <dbReference type="EC" id="2.7.1.1"/>
    </reaction>
    <physiologicalReaction direction="left-to-right" evidence="11">
        <dbReference type="Rhea" id="RHEA:16126"/>
    </physiologicalReaction>
</comment>
<evidence type="ECO:0000256" key="14">
    <source>
        <dbReference type="RuleBase" id="RU362007"/>
    </source>
</evidence>
<dbReference type="EC" id="2.7.1.-" evidence="14"/>
<evidence type="ECO:0000256" key="1">
    <source>
        <dbReference type="ARBA" id="ARBA00004888"/>
    </source>
</evidence>
<dbReference type="InterPro" id="IPR001312">
    <property type="entry name" value="Hexokinase"/>
</dbReference>
<dbReference type="GO" id="GO:0004340">
    <property type="term" value="F:glucokinase activity"/>
    <property type="evidence" value="ECO:0007669"/>
    <property type="project" value="TreeGrafter"/>
</dbReference>
<gene>
    <name evidence="17" type="ORF">CANARDRAFT_174217</name>
</gene>
<dbReference type="AlphaFoldDB" id="A0A1E4T5X1"/>
<dbReference type="PANTHER" id="PTHR19443">
    <property type="entry name" value="HEXOKINASE"/>
    <property type="match status" value="1"/>
</dbReference>
<dbReference type="Proteomes" id="UP000094801">
    <property type="component" value="Unassembled WGS sequence"/>
</dbReference>
<evidence type="ECO:0000256" key="10">
    <source>
        <dbReference type="ARBA" id="ARBA00044613"/>
    </source>
</evidence>
<feature type="domain" description="Hexokinase N-terminal" evidence="15">
    <location>
        <begin position="23"/>
        <end position="218"/>
    </location>
</feature>
<proteinExistence type="inferred from homology"/>
<evidence type="ECO:0000256" key="12">
    <source>
        <dbReference type="ARBA" id="ARBA00052721"/>
    </source>
</evidence>
<dbReference type="InterPro" id="IPR022672">
    <property type="entry name" value="Hexokinase_N"/>
</dbReference>
<keyword evidence="9 14" id="KW-0324">Glycolysis</keyword>
<dbReference type="GO" id="GO:0008865">
    <property type="term" value="F:fructokinase activity"/>
    <property type="evidence" value="ECO:0007669"/>
    <property type="project" value="TreeGrafter"/>
</dbReference>
<reference evidence="18" key="1">
    <citation type="submission" date="2016-04" db="EMBL/GenBank/DDBJ databases">
        <title>Comparative genomics of biotechnologically important yeasts.</title>
        <authorList>
            <consortium name="DOE Joint Genome Institute"/>
            <person name="Riley R."/>
            <person name="Haridas S."/>
            <person name="Wolfe K.H."/>
            <person name="Lopes M.R."/>
            <person name="Hittinger C.T."/>
            <person name="Goker M."/>
            <person name="Salamov A."/>
            <person name="Wisecaver J."/>
            <person name="Long T.M."/>
            <person name="Aerts A.L."/>
            <person name="Barry K."/>
            <person name="Choi C."/>
            <person name="Clum A."/>
            <person name="Coughlan A.Y."/>
            <person name="Deshpande S."/>
            <person name="Douglass A.P."/>
            <person name="Hanson S.J."/>
            <person name="Klenk H.-P."/>
            <person name="Labutti K."/>
            <person name="Lapidus A."/>
            <person name="Lindquist E."/>
            <person name="Lipzen A."/>
            <person name="Meier-Kolthoff J.P."/>
            <person name="Ohm R.A."/>
            <person name="Otillar R.P."/>
            <person name="Pangilinan J."/>
            <person name="Peng Y."/>
            <person name="Rokas A."/>
            <person name="Rosa C.A."/>
            <person name="Scheuner C."/>
            <person name="Sibirny A.A."/>
            <person name="Slot J.C."/>
            <person name="Stielow J.B."/>
            <person name="Sun H."/>
            <person name="Kurtzman C.P."/>
            <person name="Blackwell M."/>
            <person name="Grigoriev I.V."/>
            <person name="Jeffries T.W."/>
        </authorList>
    </citation>
    <scope>NUCLEOTIDE SEQUENCE [LARGE SCALE GENOMIC DNA]</scope>
    <source>
        <strain evidence="18">NRRL YB-2248</strain>
    </source>
</reference>
<dbReference type="InterPro" id="IPR019807">
    <property type="entry name" value="Hexokinase_BS"/>
</dbReference>
<dbReference type="GO" id="GO:0006006">
    <property type="term" value="P:glucose metabolic process"/>
    <property type="evidence" value="ECO:0007669"/>
    <property type="project" value="TreeGrafter"/>
</dbReference>
<evidence type="ECO:0000313" key="18">
    <source>
        <dbReference type="Proteomes" id="UP000094801"/>
    </source>
</evidence>
<dbReference type="Pfam" id="PF03727">
    <property type="entry name" value="Hexokinase_2"/>
    <property type="match status" value="1"/>
</dbReference>
<dbReference type="InterPro" id="IPR022673">
    <property type="entry name" value="Hexokinase_C"/>
</dbReference>
<keyword evidence="7 14" id="KW-0418">Kinase</keyword>
<evidence type="ECO:0000259" key="16">
    <source>
        <dbReference type="Pfam" id="PF03727"/>
    </source>
</evidence>
<dbReference type="EMBL" id="KV453848">
    <property type="protein sequence ID" value="ODV87121.1"/>
    <property type="molecule type" value="Genomic_DNA"/>
</dbReference>
<evidence type="ECO:0000256" key="5">
    <source>
        <dbReference type="ARBA" id="ARBA00022679"/>
    </source>
</evidence>
<dbReference type="GO" id="GO:0005829">
    <property type="term" value="C:cytosol"/>
    <property type="evidence" value="ECO:0007669"/>
    <property type="project" value="TreeGrafter"/>
</dbReference>
<dbReference type="PRINTS" id="PR00475">
    <property type="entry name" value="HEXOKINASE"/>
</dbReference>
<comment type="catalytic activity">
    <reaction evidence="12">
        <text>D-glucose + ATP = D-glucose 6-phosphate + ADP + H(+)</text>
        <dbReference type="Rhea" id="RHEA:17825"/>
        <dbReference type="ChEBI" id="CHEBI:4167"/>
        <dbReference type="ChEBI" id="CHEBI:15378"/>
        <dbReference type="ChEBI" id="CHEBI:30616"/>
        <dbReference type="ChEBI" id="CHEBI:61548"/>
        <dbReference type="ChEBI" id="CHEBI:456216"/>
        <dbReference type="EC" id="2.7.1.1"/>
    </reaction>
</comment>
<evidence type="ECO:0000256" key="3">
    <source>
        <dbReference type="ARBA" id="ARBA00009225"/>
    </source>
</evidence>
<dbReference type="SUPFAM" id="SSF53067">
    <property type="entry name" value="Actin-like ATPase domain"/>
    <property type="match status" value="2"/>
</dbReference>
<dbReference type="GO" id="GO:0005536">
    <property type="term" value="F:D-glucose binding"/>
    <property type="evidence" value="ECO:0007669"/>
    <property type="project" value="InterPro"/>
</dbReference>
<dbReference type="FunFam" id="3.40.367.20:FF:000004">
    <property type="entry name" value="Phosphotransferase"/>
    <property type="match status" value="1"/>
</dbReference>
<comment type="catalytic activity">
    <reaction evidence="10">
        <text>a D-hexose + ATP = a D-hexose 6-phosphate + ADP + H(+)</text>
        <dbReference type="Rhea" id="RHEA:22740"/>
        <dbReference type="ChEBI" id="CHEBI:4194"/>
        <dbReference type="ChEBI" id="CHEBI:15378"/>
        <dbReference type="ChEBI" id="CHEBI:30616"/>
        <dbReference type="ChEBI" id="CHEBI:229467"/>
        <dbReference type="ChEBI" id="CHEBI:456216"/>
        <dbReference type="EC" id="2.7.1.1"/>
    </reaction>
    <physiologicalReaction direction="left-to-right" evidence="10">
        <dbReference type="Rhea" id="RHEA:22741"/>
    </physiologicalReaction>
</comment>
<dbReference type="GO" id="GO:0006013">
    <property type="term" value="P:mannose metabolic process"/>
    <property type="evidence" value="ECO:0007669"/>
    <property type="project" value="TreeGrafter"/>
</dbReference>
<comment type="pathway">
    <text evidence="1">Carbohydrate degradation; glycolysis; D-glyceraldehyde 3-phosphate and glycerone phosphate from D-glucose: step 1/4.</text>
</comment>
<dbReference type="PROSITE" id="PS00378">
    <property type="entry name" value="HEXOKINASE_1"/>
    <property type="match status" value="1"/>
</dbReference>
<dbReference type="Gene3D" id="1.10.287.1250">
    <property type="match status" value="1"/>
</dbReference>
<evidence type="ECO:0000313" key="17">
    <source>
        <dbReference type="EMBL" id="ODV87121.1"/>
    </source>
</evidence>
<evidence type="ECO:0000256" key="13">
    <source>
        <dbReference type="ARBA" id="ARBA00057794"/>
    </source>
</evidence>
<keyword evidence="18" id="KW-1185">Reference proteome</keyword>
<evidence type="ECO:0000256" key="2">
    <source>
        <dbReference type="ARBA" id="ARBA00005028"/>
    </source>
</evidence>
<dbReference type="Gene3D" id="3.40.367.20">
    <property type="match status" value="1"/>
</dbReference>
<comment type="pathway">
    <text evidence="2">Carbohydrate metabolism; hexose metabolism.</text>
</comment>